<name>A0A923MH85_9FIRM</name>
<gene>
    <name evidence="2" type="ORF">H8Z83_02415</name>
</gene>
<feature type="transmembrane region" description="Helical" evidence="1">
    <location>
        <begin position="12"/>
        <end position="33"/>
    </location>
</feature>
<proteinExistence type="predicted"/>
<keyword evidence="3" id="KW-1185">Reference proteome</keyword>
<organism evidence="2 3">
    <name type="scientific">Dysosmobacter segnis</name>
    <dbReference type="NCBI Taxonomy" id="2763042"/>
    <lineage>
        <taxon>Bacteria</taxon>
        <taxon>Bacillati</taxon>
        <taxon>Bacillota</taxon>
        <taxon>Clostridia</taxon>
        <taxon>Eubacteriales</taxon>
        <taxon>Oscillospiraceae</taxon>
        <taxon>Dysosmobacter</taxon>
    </lineage>
</organism>
<keyword evidence="1" id="KW-0812">Transmembrane</keyword>
<dbReference type="AlphaFoldDB" id="A0A923MH85"/>
<sequence length="162" mass="18466">MEKILILLKEAIVPIATCVLSGIISYIVSVRTANKWVPAYRKKYEELRIEVAESLTMYANLYTNPIDIAKTENHQLPQNYAEASSKLRNLASKLKAFSETMPPRIRKVPSKEAIDDASSCLIGLSNSFTTPYNSNISDAERRNTYKYENDLRQILRLPLVKR</sequence>
<comment type="caution">
    <text evidence="2">The sequence shown here is derived from an EMBL/GenBank/DDBJ whole genome shotgun (WGS) entry which is preliminary data.</text>
</comment>
<evidence type="ECO:0000313" key="2">
    <source>
        <dbReference type="EMBL" id="MBC5769199.1"/>
    </source>
</evidence>
<evidence type="ECO:0000313" key="3">
    <source>
        <dbReference type="Proteomes" id="UP000620327"/>
    </source>
</evidence>
<reference evidence="2" key="1">
    <citation type="submission" date="2020-08" db="EMBL/GenBank/DDBJ databases">
        <title>Genome public.</title>
        <authorList>
            <person name="Liu C."/>
            <person name="Sun Q."/>
        </authorList>
    </citation>
    <scope>NUCLEOTIDE SEQUENCE</scope>
    <source>
        <strain evidence="2">BX15</strain>
    </source>
</reference>
<accession>A0A923MH85</accession>
<protein>
    <submittedName>
        <fullName evidence="2">Uncharacterized protein</fullName>
    </submittedName>
</protein>
<keyword evidence="1" id="KW-0472">Membrane</keyword>
<dbReference type="EMBL" id="JACOQI010000002">
    <property type="protein sequence ID" value="MBC5769199.1"/>
    <property type="molecule type" value="Genomic_DNA"/>
</dbReference>
<keyword evidence="1" id="KW-1133">Transmembrane helix</keyword>
<dbReference type="Proteomes" id="UP000620327">
    <property type="component" value="Unassembled WGS sequence"/>
</dbReference>
<dbReference type="RefSeq" id="WP_187013585.1">
    <property type="nucleotide sequence ID" value="NZ_JACOQI010000002.1"/>
</dbReference>
<evidence type="ECO:0000256" key="1">
    <source>
        <dbReference type="SAM" id="Phobius"/>
    </source>
</evidence>